<dbReference type="OrthoDB" id="307488at2759"/>
<dbReference type="Pfam" id="PF07491">
    <property type="entry name" value="PPI_Ypi1"/>
    <property type="match status" value="1"/>
</dbReference>
<comment type="caution">
    <text evidence="5">The sequence shown here is derived from an EMBL/GenBank/DDBJ whole genome shotgun (WGS) entry which is preliminary data.</text>
</comment>
<evidence type="ECO:0000256" key="2">
    <source>
        <dbReference type="RuleBase" id="RU367162"/>
    </source>
</evidence>
<feature type="region of interest" description="Disordered" evidence="3">
    <location>
        <begin position="1"/>
        <end position="120"/>
    </location>
</feature>
<evidence type="ECO:0000313" key="6">
    <source>
        <dbReference type="Proteomes" id="UP000187283"/>
    </source>
</evidence>
<dbReference type="PANTHER" id="PTHR20835:SF0">
    <property type="entry name" value="E3 UBIQUITIN-PROTEIN LIGASE PPP1R11"/>
    <property type="match status" value="1"/>
</dbReference>
<evidence type="ECO:0000256" key="1">
    <source>
        <dbReference type="ARBA" id="ARBA00005605"/>
    </source>
</evidence>
<evidence type="ECO:0000256" key="3">
    <source>
        <dbReference type="SAM" id="MobiDB-lite"/>
    </source>
</evidence>
<dbReference type="GO" id="GO:0004865">
    <property type="term" value="F:protein serine/threonine phosphatase inhibitor activity"/>
    <property type="evidence" value="ECO:0007669"/>
    <property type="project" value="UniProtKB-UniRule"/>
</dbReference>
<dbReference type="EMBL" id="LSSN01001799">
    <property type="protein sequence ID" value="OMJ18269.1"/>
    <property type="molecule type" value="Genomic_DNA"/>
</dbReference>
<sequence>MNPNTLSIDALVPSHSLGTGEGIGPLVRPNNRDCRVRPGVSSQTRFRPSNPESEGSFTTTETEKSPREEEGDLVLYLTGVNSSSGAADEHQQESESSHQEHKRPKVRWAEDTVDNEHMGKKKSKVCCIFKKQRNWDESDTEDSDSSCCHSDEPNEYERMPRYK</sequence>
<feature type="compositionally biased region" description="Basic and acidic residues" evidence="3">
    <location>
        <begin position="107"/>
        <end position="118"/>
    </location>
</feature>
<feature type="compositionally biased region" description="Basic and acidic residues" evidence="3">
    <location>
        <begin position="149"/>
        <end position="163"/>
    </location>
</feature>
<gene>
    <name evidence="5" type="ORF">AYI70_g2771</name>
    <name evidence="4" type="ORF">AYI70_g5447</name>
</gene>
<accession>A0A1R1Y6P0</accession>
<organism evidence="5 6">
    <name type="scientific">Smittium culicis</name>
    <dbReference type="NCBI Taxonomy" id="133412"/>
    <lineage>
        <taxon>Eukaryota</taxon>
        <taxon>Fungi</taxon>
        <taxon>Fungi incertae sedis</taxon>
        <taxon>Zoopagomycota</taxon>
        <taxon>Kickxellomycotina</taxon>
        <taxon>Harpellomycetes</taxon>
        <taxon>Harpellales</taxon>
        <taxon>Legeriomycetaceae</taxon>
        <taxon>Smittium</taxon>
    </lineage>
</organism>
<evidence type="ECO:0000313" key="5">
    <source>
        <dbReference type="EMBL" id="OMJ22621.1"/>
    </source>
</evidence>
<dbReference type="GO" id="GO:0005634">
    <property type="term" value="C:nucleus"/>
    <property type="evidence" value="ECO:0007669"/>
    <property type="project" value="UniProtKB-SubCell"/>
</dbReference>
<dbReference type="InterPro" id="IPR011107">
    <property type="entry name" value="PPI_Ypi1"/>
</dbReference>
<comment type="function">
    <text evidence="2">Regulator of type 1 phosphatases which maintains protein phosphatase activity under strict control.</text>
</comment>
<keyword evidence="2" id="KW-0539">Nucleus</keyword>
<evidence type="ECO:0000313" key="4">
    <source>
        <dbReference type="EMBL" id="OMJ18269.1"/>
    </source>
</evidence>
<dbReference type="STRING" id="133412.A0A1R1Y6P0"/>
<dbReference type="Proteomes" id="UP000187283">
    <property type="component" value="Unassembled WGS sequence"/>
</dbReference>
<proteinExistence type="inferred from homology"/>
<keyword evidence="6" id="KW-1185">Reference proteome</keyword>
<name>A0A1R1Y6P0_9FUNG</name>
<feature type="compositionally biased region" description="Polar residues" evidence="3">
    <location>
        <begin position="40"/>
        <end position="51"/>
    </location>
</feature>
<dbReference type="PANTHER" id="PTHR20835">
    <property type="entry name" value="E3 UBIQUITIN-PROTEIN LIGASE PPP1R11-RELATED"/>
    <property type="match status" value="1"/>
</dbReference>
<reference evidence="5 6" key="1">
    <citation type="submission" date="2017-01" db="EMBL/GenBank/DDBJ databases">
        <authorList>
            <person name="Mah S.A."/>
            <person name="Swanson W.J."/>
            <person name="Moy G.W."/>
            <person name="Vacquier V.D."/>
        </authorList>
    </citation>
    <scope>NUCLEOTIDE SEQUENCE [LARGE SCALE GENOMIC DNA]</scope>
    <source>
        <strain evidence="5 6">GSMNP</strain>
    </source>
</reference>
<dbReference type="GO" id="GO:0008157">
    <property type="term" value="F:protein phosphatase 1 binding"/>
    <property type="evidence" value="ECO:0007669"/>
    <property type="project" value="TreeGrafter"/>
</dbReference>
<protein>
    <recommendedName>
        <fullName evidence="2">Type 1 phosphatases regulator</fullName>
    </recommendedName>
</protein>
<feature type="compositionally biased region" description="Basic and acidic residues" evidence="3">
    <location>
        <begin position="87"/>
        <end position="99"/>
    </location>
</feature>
<comment type="subcellular location">
    <subcellularLocation>
        <location evidence="2">Nucleus</location>
    </subcellularLocation>
</comment>
<feature type="region of interest" description="Disordered" evidence="3">
    <location>
        <begin position="134"/>
        <end position="163"/>
    </location>
</feature>
<dbReference type="AlphaFoldDB" id="A0A1R1Y6P0"/>
<comment type="similarity">
    <text evidence="1 2">Belongs to the YPI1 family.</text>
</comment>
<dbReference type="EMBL" id="LSSN01000719">
    <property type="protein sequence ID" value="OMJ22621.1"/>
    <property type="molecule type" value="Genomic_DNA"/>
</dbReference>